<feature type="non-terminal residue" evidence="1">
    <location>
        <position position="1"/>
    </location>
</feature>
<sequence length="62" mass="7175">NINLKDEVMKLRNDIEEIKKKDQIITNTQDILSTEDISSENLERSPQDNSSKQIDLQCDETP</sequence>
<keyword evidence="2" id="KW-1185">Reference proteome</keyword>
<dbReference type="Proteomes" id="UP000789702">
    <property type="component" value="Unassembled WGS sequence"/>
</dbReference>
<evidence type="ECO:0000313" key="1">
    <source>
        <dbReference type="EMBL" id="CAG8766750.1"/>
    </source>
</evidence>
<feature type="non-terminal residue" evidence="1">
    <location>
        <position position="62"/>
    </location>
</feature>
<name>A0ACA9QW58_9GLOM</name>
<protein>
    <submittedName>
        <fullName evidence="1">14686_t:CDS:1</fullName>
    </submittedName>
</protein>
<organism evidence="1 2">
    <name type="scientific">Dentiscutata heterogama</name>
    <dbReference type="NCBI Taxonomy" id="1316150"/>
    <lineage>
        <taxon>Eukaryota</taxon>
        <taxon>Fungi</taxon>
        <taxon>Fungi incertae sedis</taxon>
        <taxon>Mucoromycota</taxon>
        <taxon>Glomeromycotina</taxon>
        <taxon>Glomeromycetes</taxon>
        <taxon>Diversisporales</taxon>
        <taxon>Gigasporaceae</taxon>
        <taxon>Dentiscutata</taxon>
    </lineage>
</organism>
<comment type="caution">
    <text evidence="1">The sequence shown here is derived from an EMBL/GenBank/DDBJ whole genome shotgun (WGS) entry which is preliminary data.</text>
</comment>
<reference evidence="1" key="1">
    <citation type="submission" date="2021-06" db="EMBL/GenBank/DDBJ databases">
        <authorList>
            <person name="Kallberg Y."/>
            <person name="Tangrot J."/>
            <person name="Rosling A."/>
        </authorList>
    </citation>
    <scope>NUCLEOTIDE SEQUENCE</scope>
    <source>
        <strain evidence="1">IL203A</strain>
    </source>
</reference>
<gene>
    <name evidence="1" type="ORF">DHETER_LOCUS15606</name>
</gene>
<dbReference type="EMBL" id="CAJVPU010054325">
    <property type="protein sequence ID" value="CAG8766750.1"/>
    <property type="molecule type" value="Genomic_DNA"/>
</dbReference>
<accession>A0ACA9QW58</accession>
<proteinExistence type="predicted"/>
<evidence type="ECO:0000313" key="2">
    <source>
        <dbReference type="Proteomes" id="UP000789702"/>
    </source>
</evidence>